<keyword evidence="1" id="KW-0611">Plant defense</keyword>
<dbReference type="GO" id="GO:0043531">
    <property type="term" value="F:ADP binding"/>
    <property type="evidence" value="ECO:0007669"/>
    <property type="project" value="InterPro"/>
</dbReference>
<organism evidence="3 4">
    <name type="scientific">Citrus sinensis</name>
    <name type="common">Sweet orange</name>
    <name type="synonym">Citrus aurantium var. sinensis</name>
    <dbReference type="NCBI Taxonomy" id="2711"/>
    <lineage>
        <taxon>Eukaryota</taxon>
        <taxon>Viridiplantae</taxon>
        <taxon>Streptophyta</taxon>
        <taxon>Embryophyta</taxon>
        <taxon>Tracheophyta</taxon>
        <taxon>Spermatophyta</taxon>
        <taxon>Magnoliopsida</taxon>
        <taxon>eudicotyledons</taxon>
        <taxon>Gunneridae</taxon>
        <taxon>Pentapetalae</taxon>
        <taxon>rosids</taxon>
        <taxon>malvids</taxon>
        <taxon>Sapindales</taxon>
        <taxon>Rutaceae</taxon>
        <taxon>Aurantioideae</taxon>
        <taxon>Citrus</taxon>
    </lineage>
</organism>
<dbReference type="EMBL" id="KK784909">
    <property type="protein sequence ID" value="KDO64066.1"/>
    <property type="molecule type" value="Genomic_DNA"/>
</dbReference>
<keyword evidence="4" id="KW-1185">Reference proteome</keyword>
<sequence>MPHFIFSATAKVLGQLVGAIPRQLRNYKSNFDDLKKKTEKLKLTLEDLHLWVDAAKENGEEIEQSVEKWLISANTTVVEAGKLIEDEEKEKKKCLKGLCPNLMNRYQLSKKAAWEVKAIAGLLEEGKFDEVSFCTKPEGILLMCSEGYEAFESRKSILNDALDALSNPNVNVIGLCGLGGIGKTTLAKIVFYQAKKLKLCDEVVFVEVSQTPDVKRIQGDIADQLGLYICEGSESERAMVLCGLLKKGKKILVLDNIWTSLDLDK</sequence>
<dbReference type="Gene3D" id="3.40.50.300">
    <property type="entry name" value="P-loop containing nucleotide triphosphate hydrolases"/>
    <property type="match status" value="1"/>
</dbReference>
<dbReference type="Proteomes" id="UP000027120">
    <property type="component" value="Unassembled WGS sequence"/>
</dbReference>
<evidence type="ECO:0000259" key="2">
    <source>
        <dbReference type="Pfam" id="PF00931"/>
    </source>
</evidence>
<dbReference type="PRINTS" id="PR00364">
    <property type="entry name" value="DISEASERSIST"/>
</dbReference>
<feature type="domain" description="NB-ARC" evidence="2">
    <location>
        <begin position="158"/>
        <end position="265"/>
    </location>
</feature>
<dbReference type="InterPro" id="IPR002182">
    <property type="entry name" value="NB-ARC"/>
</dbReference>
<accession>A0A067FLI2</accession>
<dbReference type="PANTHER" id="PTHR33463">
    <property type="entry name" value="NB-ARC DOMAIN-CONTAINING PROTEIN-RELATED"/>
    <property type="match status" value="1"/>
</dbReference>
<dbReference type="SUPFAM" id="SSF52540">
    <property type="entry name" value="P-loop containing nucleoside triphosphate hydrolases"/>
    <property type="match status" value="1"/>
</dbReference>
<feature type="non-terminal residue" evidence="3">
    <location>
        <position position="265"/>
    </location>
</feature>
<dbReference type="AlphaFoldDB" id="A0A067FLI2"/>
<evidence type="ECO:0000313" key="4">
    <source>
        <dbReference type="Proteomes" id="UP000027120"/>
    </source>
</evidence>
<dbReference type="PANTHER" id="PTHR33463:SF220">
    <property type="entry name" value="NB-ARC DOMAIN-CONTAINING PROTEIN"/>
    <property type="match status" value="1"/>
</dbReference>
<protein>
    <recommendedName>
        <fullName evidence="2">NB-ARC domain-containing protein</fullName>
    </recommendedName>
</protein>
<name>A0A067FLI2_CITSI</name>
<dbReference type="Pfam" id="PF00931">
    <property type="entry name" value="NB-ARC"/>
    <property type="match status" value="1"/>
</dbReference>
<evidence type="ECO:0000313" key="3">
    <source>
        <dbReference type="EMBL" id="KDO64066.1"/>
    </source>
</evidence>
<reference evidence="3 4" key="1">
    <citation type="submission" date="2014-04" db="EMBL/GenBank/DDBJ databases">
        <authorList>
            <consortium name="International Citrus Genome Consortium"/>
            <person name="Gmitter F."/>
            <person name="Chen C."/>
            <person name="Farmerie W."/>
            <person name="Harkins T."/>
            <person name="Desany B."/>
            <person name="Mohiuddin M."/>
            <person name="Kodira C."/>
            <person name="Borodovsky M."/>
            <person name="Lomsadze A."/>
            <person name="Burns P."/>
            <person name="Jenkins J."/>
            <person name="Prochnik S."/>
            <person name="Shu S."/>
            <person name="Chapman J."/>
            <person name="Pitluck S."/>
            <person name="Schmutz J."/>
            <person name="Rokhsar D."/>
        </authorList>
    </citation>
    <scope>NUCLEOTIDE SEQUENCE</scope>
</reference>
<dbReference type="InterPro" id="IPR050905">
    <property type="entry name" value="Plant_NBS-LRR"/>
</dbReference>
<dbReference type="STRING" id="2711.A0A067FLI2"/>
<dbReference type="InterPro" id="IPR027417">
    <property type="entry name" value="P-loop_NTPase"/>
</dbReference>
<evidence type="ECO:0000256" key="1">
    <source>
        <dbReference type="ARBA" id="ARBA00022821"/>
    </source>
</evidence>
<gene>
    <name evidence="3" type="ORF">CISIN_1g0009452mg</name>
</gene>
<proteinExistence type="predicted"/>